<dbReference type="AlphaFoldDB" id="A0AAW1ZKQ6"/>
<dbReference type="EMBL" id="JAWDJR010000016">
    <property type="protein sequence ID" value="KAK9960944.1"/>
    <property type="molecule type" value="Genomic_DNA"/>
</dbReference>
<accession>A0AAW1ZKQ6</accession>
<proteinExistence type="predicted"/>
<evidence type="ECO:0000313" key="3">
    <source>
        <dbReference type="Proteomes" id="UP001479290"/>
    </source>
</evidence>
<organism evidence="2 3">
    <name type="scientific">Culter alburnus</name>
    <name type="common">Topmouth culter</name>
    <dbReference type="NCBI Taxonomy" id="194366"/>
    <lineage>
        <taxon>Eukaryota</taxon>
        <taxon>Metazoa</taxon>
        <taxon>Chordata</taxon>
        <taxon>Craniata</taxon>
        <taxon>Vertebrata</taxon>
        <taxon>Euteleostomi</taxon>
        <taxon>Actinopterygii</taxon>
        <taxon>Neopterygii</taxon>
        <taxon>Teleostei</taxon>
        <taxon>Ostariophysi</taxon>
        <taxon>Cypriniformes</taxon>
        <taxon>Xenocyprididae</taxon>
        <taxon>Xenocypridinae</taxon>
        <taxon>Culter</taxon>
    </lineage>
</organism>
<keyword evidence="3" id="KW-1185">Reference proteome</keyword>
<evidence type="ECO:0000256" key="1">
    <source>
        <dbReference type="SAM" id="MobiDB-lite"/>
    </source>
</evidence>
<feature type="region of interest" description="Disordered" evidence="1">
    <location>
        <begin position="1"/>
        <end position="51"/>
    </location>
</feature>
<reference evidence="2 3" key="1">
    <citation type="submission" date="2024-05" db="EMBL/GenBank/DDBJ databases">
        <title>A high-quality chromosomal-level genome assembly of Topmouth culter (Culter alburnus).</title>
        <authorList>
            <person name="Zhao H."/>
        </authorList>
    </citation>
    <scope>NUCLEOTIDE SEQUENCE [LARGE SCALE GENOMIC DNA]</scope>
    <source>
        <strain evidence="2">CATC2023</strain>
        <tissue evidence="2">Muscle</tissue>
    </source>
</reference>
<sequence>QPPACSSDIPFSSKIHARNSQSGPSTVKRKVSRDDGLIAGANDDDDGPGDK</sequence>
<protein>
    <submittedName>
        <fullName evidence="2">Uncharacterized protein</fullName>
    </submittedName>
</protein>
<feature type="compositionally biased region" description="Acidic residues" evidence="1">
    <location>
        <begin position="42"/>
        <end position="51"/>
    </location>
</feature>
<comment type="caution">
    <text evidence="2">The sequence shown here is derived from an EMBL/GenBank/DDBJ whole genome shotgun (WGS) entry which is preliminary data.</text>
</comment>
<name>A0AAW1ZKQ6_CULAL</name>
<feature type="non-terminal residue" evidence="2">
    <location>
        <position position="1"/>
    </location>
</feature>
<gene>
    <name evidence="2" type="ORF">ABG768_008774</name>
</gene>
<evidence type="ECO:0000313" key="2">
    <source>
        <dbReference type="EMBL" id="KAK9960944.1"/>
    </source>
</evidence>
<dbReference type="Proteomes" id="UP001479290">
    <property type="component" value="Unassembled WGS sequence"/>
</dbReference>